<dbReference type="SUPFAM" id="SSF54690">
    <property type="entry name" value="Molybdopterin synthase subunit MoaE"/>
    <property type="match status" value="1"/>
</dbReference>
<sequence length="163" mass="18436">MTTETNVSDDNNNKNIVKIMLEDLPSLETVSQLVQDDTAGAIATFSGLTRDTFEGKKVIQLDYEAYIPMATKVLEGLIKEAREKWILKHIAIYHRIGTVPVGQVSVIVAVSSAHRREGLRATEYLIDHLKDRCPIWKKEMYEDGSVWKGTCEGCRLDKHIHKP</sequence>
<dbReference type="OrthoDB" id="5531344at2759"/>
<dbReference type="PANTHER" id="PTHR23404">
    <property type="entry name" value="MOLYBDOPTERIN SYNTHASE RELATED"/>
    <property type="match status" value="1"/>
</dbReference>
<dbReference type="Pfam" id="PF02391">
    <property type="entry name" value="MoaE"/>
    <property type="match status" value="1"/>
</dbReference>
<reference evidence="4 5" key="1">
    <citation type="submission" date="2020-12" db="EMBL/GenBank/DDBJ databases">
        <title>Metabolic potential, ecology and presence of endohyphal bacteria is reflected in genomic diversity of Mucoromycotina.</title>
        <authorList>
            <person name="Muszewska A."/>
            <person name="Okrasinska A."/>
            <person name="Steczkiewicz K."/>
            <person name="Drgas O."/>
            <person name="Orlowska M."/>
            <person name="Perlinska-Lenart U."/>
            <person name="Aleksandrzak-Piekarczyk T."/>
            <person name="Szatraj K."/>
            <person name="Zielenkiewicz U."/>
            <person name="Pilsyk S."/>
            <person name="Malc E."/>
            <person name="Mieczkowski P."/>
            <person name="Kruszewska J.S."/>
            <person name="Biernat P."/>
            <person name="Pawlowska J."/>
        </authorList>
    </citation>
    <scope>NUCLEOTIDE SEQUENCE [LARGE SCALE GENOMIC DNA]</scope>
    <source>
        <strain evidence="4 5">CBS 142.35</strain>
    </source>
</reference>
<organism evidence="4 5">
    <name type="scientific">Circinella minor</name>
    <dbReference type="NCBI Taxonomy" id="1195481"/>
    <lineage>
        <taxon>Eukaryota</taxon>
        <taxon>Fungi</taxon>
        <taxon>Fungi incertae sedis</taxon>
        <taxon>Mucoromycota</taxon>
        <taxon>Mucoromycotina</taxon>
        <taxon>Mucoromycetes</taxon>
        <taxon>Mucorales</taxon>
        <taxon>Lichtheimiaceae</taxon>
        <taxon>Circinella</taxon>
    </lineage>
</organism>
<evidence type="ECO:0000256" key="1">
    <source>
        <dbReference type="ARBA" id="ARBA00022490"/>
    </source>
</evidence>
<dbReference type="FunFam" id="3.90.1170.40:FF:000002">
    <property type="entry name" value="Molybdopterin synthase catalytic subunit"/>
    <property type="match status" value="1"/>
</dbReference>
<keyword evidence="3" id="KW-0501">Molybdenum cofactor biosynthesis</keyword>
<dbReference type="InterPro" id="IPR036563">
    <property type="entry name" value="MoaE_sf"/>
</dbReference>
<dbReference type="CDD" id="cd00756">
    <property type="entry name" value="MoaE"/>
    <property type="match status" value="1"/>
</dbReference>
<keyword evidence="2" id="KW-0808">Transferase</keyword>
<evidence type="ECO:0008006" key="6">
    <source>
        <dbReference type="Google" id="ProtNLM"/>
    </source>
</evidence>
<proteinExistence type="predicted"/>
<protein>
    <recommendedName>
        <fullName evidence="6">Molybdopterin synthase catalytic subunit</fullName>
    </recommendedName>
</protein>
<dbReference type="AlphaFoldDB" id="A0A8H7VI45"/>
<keyword evidence="5" id="KW-1185">Reference proteome</keyword>
<comment type="caution">
    <text evidence="4">The sequence shown here is derived from an EMBL/GenBank/DDBJ whole genome shotgun (WGS) entry which is preliminary data.</text>
</comment>
<keyword evidence="1" id="KW-0963">Cytoplasm</keyword>
<dbReference type="Gene3D" id="3.90.1170.40">
    <property type="entry name" value="Molybdopterin biosynthesis MoaE subunit"/>
    <property type="match status" value="1"/>
</dbReference>
<dbReference type="GO" id="GO:0016740">
    <property type="term" value="F:transferase activity"/>
    <property type="evidence" value="ECO:0007669"/>
    <property type="project" value="UniProtKB-KW"/>
</dbReference>
<evidence type="ECO:0000256" key="3">
    <source>
        <dbReference type="ARBA" id="ARBA00023150"/>
    </source>
</evidence>
<dbReference type="InterPro" id="IPR003448">
    <property type="entry name" value="Mopterin_biosynth_MoaE"/>
</dbReference>
<evidence type="ECO:0000313" key="4">
    <source>
        <dbReference type="EMBL" id="KAG2219742.1"/>
    </source>
</evidence>
<dbReference type="GO" id="GO:0006777">
    <property type="term" value="P:Mo-molybdopterin cofactor biosynthetic process"/>
    <property type="evidence" value="ECO:0007669"/>
    <property type="project" value="UniProtKB-KW"/>
</dbReference>
<accession>A0A8H7VI45</accession>
<dbReference type="Proteomes" id="UP000646827">
    <property type="component" value="Unassembled WGS sequence"/>
</dbReference>
<gene>
    <name evidence="4" type="ORF">INT45_007781</name>
</gene>
<evidence type="ECO:0000313" key="5">
    <source>
        <dbReference type="Proteomes" id="UP000646827"/>
    </source>
</evidence>
<evidence type="ECO:0000256" key="2">
    <source>
        <dbReference type="ARBA" id="ARBA00022679"/>
    </source>
</evidence>
<name>A0A8H7VI45_9FUNG</name>
<dbReference type="EMBL" id="JAEPRB010000166">
    <property type="protein sequence ID" value="KAG2219742.1"/>
    <property type="molecule type" value="Genomic_DNA"/>
</dbReference>